<proteinExistence type="predicted"/>
<dbReference type="EMBL" id="JBELOE010000064">
    <property type="protein sequence ID" value="MER2490740.1"/>
    <property type="molecule type" value="Genomic_DNA"/>
</dbReference>
<gene>
    <name evidence="1" type="ORF">ABS311_02435</name>
</gene>
<comment type="caution">
    <text evidence="1">The sequence shown here is derived from an EMBL/GenBank/DDBJ whole genome shotgun (WGS) entry which is preliminary data.</text>
</comment>
<sequence>MSDNIEIEITGREAKLILKYGYPFPDQEEIFLPISGKRGFHIVHIEKYWLEIILGDLCRSIREVKSESLQEELDALCNSLEVFIKHPSTK</sequence>
<keyword evidence="2" id="KW-1185">Reference proteome</keyword>
<evidence type="ECO:0000313" key="2">
    <source>
        <dbReference type="Proteomes" id="UP001467690"/>
    </source>
</evidence>
<protein>
    <submittedName>
        <fullName evidence="1">Uncharacterized protein</fullName>
    </submittedName>
</protein>
<dbReference type="RefSeq" id="WP_350400511.1">
    <property type="nucleotide sequence ID" value="NZ_JBELOE010000064.1"/>
</dbReference>
<accession>A0ABV1RCY7</accession>
<organism evidence="1 2">
    <name type="scientific">Catenovulum sediminis</name>
    <dbReference type="NCBI Taxonomy" id="1740262"/>
    <lineage>
        <taxon>Bacteria</taxon>
        <taxon>Pseudomonadati</taxon>
        <taxon>Pseudomonadota</taxon>
        <taxon>Gammaproteobacteria</taxon>
        <taxon>Alteromonadales</taxon>
        <taxon>Alteromonadaceae</taxon>
        <taxon>Catenovulum</taxon>
    </lineage>
</organism>
<name>A0ABV1RCY7_9ALTE</name>
<reference evidence="1 2" key="1">
    <citation type="submission" date="2024-06" db="EMBL/GenBank/DDBJ databases">
        <authorList>
            <person name="Chen R.Y."/>
        </authorList>
    </citation>
    <scope>NUCLEOTIDE SEQUENCE [LARGE SCALE GENOMIC DNA]</scope>
    <source>
        <strain evidence="1 2">D2</strain>
    </source>
</reference>
<dbReference type="Proteomes" id="UP001467690">
    <property type="component" value="Unassembled WGS sequence"/>
</dbReference>
<evidence type="ECO:0000313" key="1">
    <source>
        <dbReference type="EMBL" id="MER2490740.1"/>
    </source>
</evidence>